<dbReference type="InterPro" id="IPR000157">
    <property type="entry name" value="TIR_dom"/>
</dbReference>
<keyword evidence="4" id="KW-0433">Leucine-rich repeat</keyword>
<organism evidence="16 17">
    <name type="scientific">Pyxicephalus adspersus</name>
    <name type="common">African bullfrog</name>
    <dbReference type="NCBI Taxonomy" id="30357"/>
    <lineage>
        <taxon>Eukaryota</taxon>
        <taxon>Metazoa</taxon>
        <taxon>Chordata</taxon>
        <taxon>Craniata</taxon>
        <taxon>Vertebrata</taxon>
        <taxon>Euteleostomi</taxon>
        <taxon>Amphibia</taxon>
        <taxon>Batrachia</taxon>
        <taxon>Anura</taxon>
        <taxon>Neobatrachia</taxon>
        <taxon>Ranoidea</taxon>
        <taxon>Pyxicephalidae</taxon>
        <taxon>Pyxicephalinae</taxon>
        <taxon>Pyxicephalus</taxon>
    </lineage>
</organism>
<reference evidence="16" key="1">
    <citation type="thesis" date="2020" institute="ProQuest LLC" country="789 East Eisenhower Parkway, Ann Arbor, MI, USA">
        <title>Comparative Genomics and Chromosome Evolution.</title>
        <authorList>
            <person name="Mudd A.B."/>
        </authorList>
    </citation>
    <scope>NUCLEOTIDE SEQUENCE</scope>
    <source>
        <strain evidence="16">1538</strain>
        <tissue evidence="16">Blood</tissue>
    </source>
</reference>
<feature type="transmembrane region" description="Helical" evidence="14">
    <location>
        <begin position="723"/>
        <end position="746"/>
    </location>
</feature>
<evidence type="ECO:0000256" key="12">
    <source>
        <dbReference type="ARBA" id="ARBA00023180"/>
    </source>
</evidence>
<keyword evidence="6" id="KW-0732">Signal</keyword>
<evidence type="ECO:0000313" key="17">
    <source>
        <dbReference type="Proteomes" id="UP001181693"/>
    </source>
</evidence>
<keyword evidence="11" id="KW-0675">Receptor</keyword>
<dbReference type="Gene3D" id="3.40.50.10140">
    <property type="entry name" value="Toll/interleukin-1 receptor homology (TIR) domain"/>
    <property type="match status" value="1"/>
</dbReference>
<keyword evidence="10 14" id="KW-0472">Membrane</keyword>
<comment type="caution">
    <text evidence="16">The sequence shown here is derived from an EMBL/GenBank/DDBJ whole genome shotgun (WGS) entry which is preliminary data.</text>
</comment>
<keyword evidence="3" id="KW-0399">Innate immunity</keyword>
<dbReference type="InterPro" id="IPR032675">
    <property type="entry name" value="LRR_dom_sf"/>
</dbReference>
<evidence type="ECO:0000256" key="1">
    <source>
        <dbReference type="ARBA" id="ARBA00004479"/>
    </source>
</evidence>
<evidence type="ECO:0000256" key="11">
    <source>
        <dbReference type="ARBA" id="ARBA00023170"/>
    </source>
</evidence>
<evidence type="ECO:0000256" key="6">
    <source>
        <dbReference type="ARBA" id="ARBA00022729"/>
    </source>
</evidence>
<evidence type="ECO:0000256" key="2">
    <source>
        <dbReference type="ARBA" id="ARBA00009634"/>
    </source>
</evidence>
<dbReference type="Proteomes" id="UP001181693">
    <property type="component" value="Unassembled WGS sequence"/>
</dbReference>
<dbReference type="SMART" id="SM00365">
    <property type="entry name" value="LRR_SD22"/>
    <property type="match status" value="10"/>
</dbReference>
<dbReference type="Pfam" id="PF01582">
    <property type="entry name" value="TIR"/>
    <property type="match status" value="1"/>
</dbReference>
<evidence type="ECO:0000256" key="9">
    <source>
        <dbReference type="ARBA" id="ARBA00022989"/>
    </source>
</evidence>
<evidence type="ECO:0000313" key="16">
    <source>
        <dbReference type="EMBL" id="DBA15929.1"/>
    </source>
</evidence>
<dbReference type="SUPFAM" id="SSF52058">
    <property type="entry name" value="L domain-like"/>
    <property type="match status" value="3"/>
</dbReference>
<dbReference type="InterPro" id="IPR035897">
    <property type="entry name" value="Toll_tir_struct_dom_sf"/>
</dbReference>
<gene>
    <name evidence="16" type="ORF">GDO54_003383</name>
</gene>
<dbReference type="GO" id="GO:0004888">
    <property type="term" value="F:transmembrane signaling receptor activity"/>
    <property type="evidence" value="ECO:0007669"/>
    <property type="project" value="InterPro"/>
</dbReference>
<dbReference type="SUPFAM" id="SSF52200">
    <property type="entry name" value="Toll/Interleukin receptor TIR domain"/>
    <property type="match status" value="1"/>
</dbReference>
<keyword evidence="9 14" id="KW-1133">Transmembrane helix</keyword>
<dbReference type="PIRSF" id="PIRSF037595">
    <property type="entry name" value="Toll-like_receptor"/>
    <property type="match status" value="1"/>
</dbReference>
<evidence type="ECO:0000256" key="8">
    <source>
        <dbReference type="ARBA" id="ARBA00022859"/>
    </source>
</evidence>
<name>A0AAV2ZGG2_PYXAD</name>
<dbReference type="PANTHER" id="PTHR24365">
    <property type="entry name" value="TOLL-LIKE RECEPTOR"/>
    <property type="match status" value="1"/>
</dbReference>
<keyword evidence="7" id="KW-0677">Repeat</keyword>
<dbReference type="SMART" id="SM00369">
    <property type="entry name" value="LRR_TYP"/>
    <property type="match status" value="16"/>
</dbReference>
<dbReference type="Gene3D" id="3.80.10.10">
    <property type="entry name" value="Ribonuclease Inhibitor"/>
    <property type="match status" value="5"/>
</dbReference>
<dbReference type="Pfam" id="PF13855">
    <property type="entry name" value="LRR_8"/>
    <property type="match status" value="5"/>
</dbReference>
<dbReference type="FunFam" id="3.80.10.10:FF:001164">
    <property type="entry name" value="GH01279p"/>
    <property type="match status" value="1"/>
</dbReference>
<dbReference type="GO" id="GO:0045087">
    <property type="term" value="P:innate immune response"/>
    <property type="evidence" value="ECO:0007669"/>
    <property type="project" value="UniProtKB-KW"/>
</dbReference>
<dbReference type="InterPro" id="IPR003591">
    <property type="entry name" value="Leu-rich_rpt_typical-subtyp"/>
</dbReference>
<proteinExistence type="inferred from homology"/>
<dbReference type="AlphaFoldDB" id="A0AAV2ZGG2"/>
<dbReference type="GO" id="GO:0006954">
    <property type="term" value="P:inflammatory response"/>
    <property type="evidence" value="ECO:0007669"/>
    <property type="project" value="UniProtKB-KW"/>
</dbReference>
<dbReference type="PRINTS" id="PR00019">
    <property type="entry name" value="LEURICHRPT"/>
</dbReference>
<dbReference type="GO" id="GO:0005886">
    <property type="term" value="C:plasma membrane"/>
    <property type="evidence" value="ECO:0007669"/>
    <property type="project" value="TreeGrafter"/>
</dbReference>
<evidence type="ECO:0000256" key="5">
    <source>
        <dbReference type="ARBA" id="ARBA00022692"/>
    </source>
</evidence>
<evidence type="ECO:0000256" key="13">
    <source>
        <dbReference type="ARBA" id="ARBA00023198"/>
    </source>
</evidence>
<evidence type="ECO:0000256" key="3">
    <source>
        <dbReference type="ARBA" id="ARBA00022588"/>
    </source>
</evidence>
<sequence>MILVPPITAFGYAKCFLVYENREYANCIGQGVETLQESIQHLPNQTLWLNVSYNSITVVEHKAFSHLPRLLELRLNRNKINAIHSGAFDNLNNLYHLDLSHNLIQSLENVDMKDLTSLQILNLSKNRLRTMESVRFISLKALQELDLSFNQISDFSSVVNAVTNLNTLYILNMSSNSIADLRSNQTLLVLSSLNILDLKNNSISVLDFSQLYMPNLTTLNVRRNNMTSINKSAFINVPNLSDITFNENPLNISILLHLTIPKLTELHWSSMRPALEYDPSVTCQVFQSFPKLQVLDIQHSKINISKLHIIGGCTNLTSLILSTSSLRNLTGKELQAFKNLEVLYLDKCKIENIQKSTWLGLESLRTLTLERNKLSYLQDFLFSPLKNLQYLDLSKNHFIVIKQNLFVGLKHLTHLILRGGNIVAISASSFLNVRNLKYLDIQENNIFLMKMRSFHTLKKLETLLLSGNKIHSINLWVFQGLNSLRTLSLSNNFIYKISDDKFTSLKSLEYLNISRNMLSFFNEKDAKRPFEKLKLLKTLDISYQSRRYEDIAPETLFEGLSSLKNLNMKGISVSGFMYVSFSPLTNLTNLDLSESFQGSDQDSTVEFIYKFPQVRHLTLDNNKIKDLPGYTFANLKFLENLSIRNNKLRNISKTFLTHLPNLSYFDAYMNPLSCSCDNYWFQEWSQWYPKVQVPLIQSYNCFGQVAHDLNFVNQDLSFCGTDISVFFFIGSFILTLLFMVTSLVMMKLKWSIHYFYYMARVWFEWKLQKEDRIYKYDAYISYCSDDEEWVMKELLFHLECQGKRKYKICFKPRDFIPGVYHIDNIQDAINNSRKTLCVISRNYLESQWCRMEIEMACSKVFYQRQDVLLVIFLENIPDYR</sequence>
<accession>A0AAV2ZGG2</accession>
<dbReference type="EMBL" id="DYDO01000011">
    <property type="protein sequence ID" value="DBA15929.1"/>
    <property type="molecule type" value="Genomic_DNA"/>
</dbReference>
<dbReference type="GO" id="GO:0002224">
    <property type="term" value="P:toll-like receptor signaling pathway"/>
    <property type="evidence" value="ECO:0007669"/>
    <property type="project" value="InterPro"/>
</dbReference>
<keyword evidence="17" id="KW-1185">Reference proteome</keyword>
<protein>
    <recommendedName>
        <fullName evidence="15">TIR domain-containing protein</fullName>
    </recommendedName>
</protein>
<keyword evidence="5 14" id="KW-0812">Transmembrane</keyword>
<evidence type="ECO:0000256" key="7">
    <source>
        <dbReference type="ARBA" id="ARBA00022737"/>
    </source>
</evidence>
<keyword evidence="12" id="KW-0325">Glycoprotein</keyword>
<keyword evidence="8" id="KW-0391">Immunity</keyword>
<evidence type="ECO:0000259" key="15">
    <source>
        <dbReference type="PROSITE" id="PS50104"/>
    </source>
</evidence>
<dbReference type="SMART" id="SM00255">
    <property type="entry name" value="TIR"/>
    <property type="match status" value="1"/>
</dbReference>
<feature type="domain" description="TIR" evidence="15">
    <location>
        <begin position="774"/>
        <end position="880"/>
    </location>
</feature>
<evidence type="ECO:0000256" key="10">
    <source>
        <dbReference type="ARBA" id="ARBA00023136"/>
    </source>
</evidence>
<dbReference type="PANTHER" id="PTHR24365:SF554">
    <property type="entry name" value="TOLL-LIKE RECEPTOR 13"/>
    <property type="match status" value="1"/>
</dbReference>
<dbReference type="FunFam" id="3.40.50.10140:FF:000001">
    <property type="entry name" value="Toll-like receptor 2"/>
    <property type="match status" value="1"/>
</dbReference>
<dbReference type="PROSITE" id="PS50104">
    <property type="entry name" value="TIR"/>
    <property type="match status" value="1"/>
</dbReference>
<comment type="subcellular location">
    <subcellularLocation>
        <location evidence="1">Membrane</location>
        <topology evidence="1">Single-pass type I membrane protein</topology>
    </subcellularLocation>
</comment>
<dbReference type="InterPro" id="IPR017241">
    <property type="entry name" value="Toll-like_receptor"/>
</dbReference>
<comment type="similarity">
    <text evidence="2">Belongs to the Toll-like receptor family.</text>
</comment>
<dbReference type="Pfam" id="PF13306">
    <property type="entry name" value="LRR_5"/>
    <property type="match status" value="1"/>
</dbReference>
<dbReference type="InterPro" id="IPR001611">
    <property type="entry name" value="Leu-rich_rpt"/>
</dbReference>
<dbReference type="PROSITE" id="PS51450">
    <property type="entry name" value="LRR"/>
    <property type="match status" value="6"/>
</dbReference>
<keyword evidence="13" id="KW-0395">Inflammatory response</keyword>
<evidence type="ECO:0000256" key="4">
    <source>
        <dbReference type="ARBA" id="ARBA00022614"/>
    </source>
</evidence>
<evidence type="ECO:0000256" key="14">
    <source>
        <dbReference type="SAM" id="Phobius"/>
    </source>
</evidence>
<dbReference type="InterPro" id="IPR026906">
    <property type="entry name" value="LRR_5"/>
</dbReference>